<dbReference type="InterPro" id="IPR011029">
    <property type="entry name" value="DEATH-like_dom_sf"/>
</dbReference>
<feature type="domain" description="Death" evidence="1">
    <location>
        <begin position="241"/>
        <end position="309"/>
    </location>
</feature>
<gene>
    <name evidence="2" type="primary">106065594</name>
</gene>
<dbReference type="InterPro" id="IPR011992">
    <property type="entry name" value="EF-hand-dom_pair"/>
</dbReference>
<dbReference type="Gene3D" id="1.10.533.10">
    <property type="entry name" value="Death Domain, Fas"/>
    <property type="match status" value="1"/>
</dbReference>
<evidence type="ECO:0000313" key="2">
    <source>
        <dbReference type="EnsemblMetazoa" id="BGLB037602-PA"/>
    </source>
</evidence>
<dbReference type="GO" id="GO:0007165">
    <property type="term" value="P:signal transduction"/>
    <property type="evidence" value="ECO:0007669"/>
    <property type="project" value="InterPro"/>
</dbReference>
<accession>A0A2C9M209</accession>
<dbReference type="OrthoDB" id="20872at2759"/>
<dbReference type="VEuPathDB" id="VectorBase:BGLAX_040722"/>
<evidence type="ECO:0000259" key="1">
    <source>
        <dbReference type="PROSITE" id="PS50017"/>
    </source>
</evidence>
<dbReference type="InterPro" id="IPR000488">
    <property type="entry name" value="Death_dom"/>
</dbReference>
<dbReference type="Pfam" id="PF00531">
    <property type="entry name" value="Death"/>
    <property type="match status" value="1"/>
</dbReference>
<dbReference type="SUPFAM" id="SSF47473">
    <property type="entry name" value="EF-hand"/>
    <property type="match status" value="1"/>
</dbReference>
<dbReference type="EnsemblMetazoa" id="BGLB037602-RC">
    <property type="protein sequence ID" value="BGLB037602-PC"/>
    <property type="gene ID" value="BGLB037602"/>
</dbReference>
<evidence type="ECO:0000313" key="3">
    <source>
        <dbReference type="Proteomes" id="UP000076420"/>
    </source>
</evidence>
<proteinExistence type="predicted"/>
<dbReference type="CDD" id="cd01670">
    <property type="entry name" value="Death"/>
    <property type="match status" value="1"/>
</dbReference>
<dbReference type="Gene3D" id="1.10.238.10">
    <property type="entry name" value="EF-hand"/>
    <property type="match status" value="1"/>
</dbReference>
<reference evidence="2" key="1">
    <citation type="submission" date="2020-05" db="UniProtKB">
        <authorList>
            <consortium name="EnsemblMetazoa"/>
        </authorList>
    </citation>
    <scope>IDENTIFICATION</scope>
    <source>
        <strain evidence="2">BB02</strain>
    </source>
</reference>
<name>A0A2C9M209_BIOGL</name>
<organism evidence="2 3">
    <name type="scientific">Biomphalaria glabrata</name>
    <name type="common">Bloodfluke planorb</name>
    <name type="synonym">Freshwater snail</name>
    <dbReference type="NCBI Taxonomy" id="6526"/>
    <lineage>
        <taxon>Eukaryota</taxon>
        <taxon>Metazoa</taxon>
        <taxon>Spiralia</taxon>
        <taxon>Lophotrochozoa</taxon>
        <taxon>Mollusca</taxon>
        <taxon>Gastropoda</taxon>
        <taxon>Heterobranchia</taxon>
        <taxon>Euthyneura</taxon>
        <taxon>Panpulmonata</taxon>
        <taxon>Hygrophila</taxon>
        <taxon>Lymnaeoidea</taxon>
        <taxon>Planorbidae</taxon>
        <taxon>Biomphalaria</taxon>
    </lineage>
</organism>
<sequence length="309" mass="35209">MGVYSSSFVIEPNSEMAVSGYSYPSKANWITAHAISTELSIAEVERLWLRFQQMGANQDGLLTQETLAVSKLSNDVFIKNILKYFKSSDGNISFESFLRALKWCESQEIEVKCKAMFQMLNNGNPIPRDILQKILRRIYTQEDEEEIWRITNIFFNTLDTSRKGQIEESAFVNAVMGLPRAQTHAILNFHILSEKMRENVHKNLPEFSSQAAFYTPSPSSMSQVPSDSLLGEVAQKIYKKDWELVANRLGFLSEDIEHIRASYSGNTYKQAYTVLVNWKTRERENAKASILERVLRNAGMVDASLLLAP</sequence>
<protein>
    <recommendedName>
        <fullName evidence="1">Death domain-containing protein</fullName>
    </recommendedName>
</protein>
<dbReference type="EnsemblMetazoa" id="BGLB037602-RA">
    <property type="protein sequence ID" value="BGLB037602-PA"/>
    <property type="gene ID" value="BGLB037602"/>
</dbReference>
<dbReference type="RefSeq" id="XP_013079882.2">
    <property type="nucleotide sequence ID" value="XM_013224428.2"/>
</dbReference>
<dbReference type="PROSITE" id="PS50017">
    <property type="entry name" value="DEATH_DOMAIN"/>
    <property type="match status" value="1"/>
</dbReference>
<dbReference type="VEuPathDB" id="VectorBase:BGLB037602"/>
<dbReference type="EnsemblMetazoa" id="BGLB037602-RB">
    <property type="protein sequence ID" value="BGLB037602-PB"/>
    <property type="gene ID" value="BGLB037602"/>
</dbReference>
<dbReference type="SUPFAM" id="SSF47986">
    <property type="entry name" value="DEATH domain"/>
    <property type="match status" value="1"/>
</dbReference>
<dbReference type="Proteomes" id="UP000076420">
    <property type="component" value="Unassembled WGS sequence"/>
</dbReference>
<dbReference type="AlphaFoldDB" id="A0A2C9M209"/>
<dbReference type="KEGG" id="bgt:106065594"/>